<sequence>MVAQRYWQVQHGIVISICKAQLSLLTIFSSSFFFLLRLSLCHQAGVQWCDLGSLQSPPPGFKQFSCLSLPSSWDKRHMPSRPANFCIFSRDGVSPCWQGWS</sequence>
<dbReference type="PANTHER" id="PTHR46254:SF6">
    <property type="entry name" value="HIGH MOBILITY GROUP AT-HOOK 2"/>
    <property type="match status" value="1"/>
</dbReference>
<evidence type="ECO:0000313" key="3">
    <source>
        <dbReference type="Proteomes" id="UP000008225"/>
    </source>
</evidence>
<reference evidence="2" key="2">
    <citation type="submission" date="2025-08" db="UniProtKB">
        <authorList>
            <consortium name="Ensembl"/>
        </authorList>
    </citation>
    <scope>IDENTIFICATION</scope>
</reference>
<feature type="transmembrane region" description="Helical" evidence="1">
    <location>
        <begin position="12"/>
        <end position="36"/>
    </location>
</feature>
<name>A0A8I3W0D4_CALJA</name>
<accession>A0A8I3W0D4</accession>
<dbReference type="PANTHER" id="PTHR46254">
    <property type="entry name" value="PROTEIN GVQW1-RELATED"/>
    <property type="match status" value="1"/>
</dbReference>
<dbReference type="AlphaFoldDB" id="A0A8I3W0D4"/>
<proteinExistence type="predicted"/>
<dbReference type="Ensembl" id="ENSCJAT00000126736.1">
    <property type="protein sequence ID" value="ENSCJAP00000083323.1"/>
    <property type="gene ID" value="ENSCJAG00000072873.1"/>
</dbReference>
<keyword evidence="1" id="KW-1133">Transmembrane helix</keyword>
<dbReference type="GeneTree" id="ENSGT00940000161627"/>
<evidence type="ECO:0000313" key="2">
    <source>
        <dbReference type="Ensembl" id="ENSCJAP00000083323.1"/>
    </source>
</evidence>
<keyword evidence="3" id="KW-1185">Reference proteome</keyword>
<keyword evidence="1" id="KW-0472">Membrane</keyword>
<evidence type="ECO:0000256" key="1">
    <source>
        <dbReference type="SAM" id="Phobius"/>
    </source>
</evidence>
<keyword evidence="1" id="KW-0812">Transmembrane</keyword>
<reference evidence="2 3" key="1">
    <citation type="submission" date="2009-03" db="EMBL/GenBank/DDBJ databases">
        <authorList>
            <person name="Warren W."/>
            <person name="Ye L."/>
            <person name="Minx P."/>
            <person name="Worley K."/>
            <person name="Gibbs R."/>
            <person name="Wilson R.K."/>
        </authorList>
    </citation>
    <scope>NUCLEOTIDE SEQUENCE [LARGE SCALE GENOMIC DNA]</scope>
</reference>
<protein>
    <submittedName>
        <fullName evidence="2">Uncharacterized protein</fullName>
    </submittedName>
</protein>
<organism evidence="2 3">
    <name type="scientific">Callithrix jacchus</name>
    <name type="common">White-tufted-ear marmoset</name>
    <name type="synonym">Simia Jacchus</name>
    <dbReference type="NCBI Taxonomy" id="9483"/>
    <lineage>
        <taxon>Eukaryota</taxon>
        <taxon>Metazoa</taxon>
        <taxon>Chordata</taxon>
        <taxon>Craniata</taxon>
        <taxon>Vertebrata</taxon>
        <taxon>Euteleostomi</taxon>
        <taxon>Mammalia</taxon>
        <taxon>Eutheria</taxon>
        <taxon>Euarchontoglires</taxon>
        <taxon>Primates</taxon>
        <taxon>Haplorrhini</taxon>
        <taxon>Platyrrhini</taxon>
        <taxon>Cebidae</taxon>
        <taxon>Callitrichinae</taxon>
        <taxon>Callithrix</taxon>
        <taxon>Callithrix</taxon>
    </lineage>
</organism>
<reference evidence="2" key="3">
    <citation type="submission" date="2025-09" db="UniProtKB">
        <authorList>
            <consortium name="Ensembl"/>
        </authorList>
    </citation>
    <scope>IDENTIFICATION</scope>
</reference>
<dbReference type="Proteomes" id="UP000008225">
    <property type="component" value="Chromosome 4"/>
</dbReference>